<organism evidence="1">
    <name type="scientific">Arundo donax</name>
    <name type="common">Giant reed</name>
    <name type="synonym">Donax arundinaceus</name>
    <dbReference type="NCBI Taxonomy" id="35708"/>
    <lineage>
        <taxon>Eukaryota</taxon>
        <taxon>Viridiplantae</taxon>
        <taxon>Streptophyta</taxon>
        <taxon>Embryophyta</taxon>
        <taxon>Tracheophyta</taxon>
        <taxon>Spermatophyta</taxon>
        <taxon>Magnoliopsida</taxon>
        <taxon>Liliopsida</taxon>
        <taxon>Poales</taxon>
        <taxon>Poaceae</taxon>
        <taxon>PACMAD clade</taxon>
        <taxon>Arundinoideae</taxon>
        <taxon>Arundineae</taxon>
        <taxon>Arundo</taxon>
    </lineage>
</organism>
<evidence type="ECO:0000313" key="1">
    <source>
        <dbReference type="EMBL" id="JAE26018.1"/>
    </source>
</evidence>
<reference evidence="1" key="1">
    <citation type="submission" date="2014-09" db="EMBL/GenBank/DDBJ databases">
        <authorList>
            <person name="Magalhaes I.L.F."/>
            <person name="Oliveira U."/>
            <person name="Santos F.R."/>
            <person name="Vidigal T.H.D.A."/>
            <person name="Brescovit A.D."/>
            <person name="Santos A.J."/>
        </authorList>
    </citation>
    <scope>NUCLEOTIDE SEQUENCE</scope>
    <source>
        <tissue evidence="1">Shoot tissue taken approximately 20 cm above the soil surface</tissue>
    </source>
</reference>
<accession>A0A0A9GZK2</accession>
<name>A0A0A9GZK2_ARUDO</name>
<protein>
    <submittedName>
        <fullName evidence="1">Uncharacterized protein</fullName>
    </submittedName>
</protein>
<reference evidence="1" key="2">
    <citation type="journal article" date="2015" name="Data Brief">
        <title>Shoot transcriptome of the giant reed, Arundo donax.</title>
        <authorList>
            <person name="Barrero R.A."/>
            <person name="Guerrero F.D."/>
            <person name="Moolhuijzen P."/>
            <person name="Goolsby J.A."/>
            <person name="Tidwell J."/>
            <person name="Bellgard S.E."/>
            <person name="Bellgard M.I."/>
        </authorList>
    </citation>
    <scope>NUCLEOTIDE SEQUENCE</scope>
    <source>
        <tissue evidence="1">Shoot tissue taken approximately 20 cm above the soil surface</tissue>
    </source>
</reference>
<dbReference type="EMBL" id="GBRH01171878">
    <property type="protein sequence ID" value="JAE26018.1"/>
    <property type="molecule type" value="Transcribed_RNA"/>
</dbReference>
<dbReference type="AlphaFoldDB" id="A0A0A9GZK2"/>
<sequence>MRQRRVSNAIKRLGTVIENYRALILPIHQSQGLHQQYGDHCPLEVSCVPQGLLRLQQAGA</sequence>
<proteinExistence type="predicted"/>